<keyword evidence="5" id="KW-1015">Disulfide bond</keyword>
<proteinExistence type="predicted"/>
<feature type="non-terminal residue" evidence="8">
    <location>
        <position position="1"/>
    </location>
</feature>
<evidence type="ECO:0000313" key="8">
    <source>
        <dbReference type="EMBL" id="MFC6726234.1"/>
    </source>
</evidence>
<dbReference type="EMBL" id="JBHSWU010000972">
    <property type="protein sequence ID" value="MFC6726234.1"/>
    <property type="molecule type" value="Genomic_DNA"/>
</dbReference>
<keyword evidence="9" id="KW-1185">Reference proteome</keyword>
<evidence type="ECO:0000256" key="4">
    <source>
        <dbReference type="ARBA" id="ARBA00023014"/>
    </source>
</evidence>
<dbReference type="InterPro" id="IPR014349">
    <property type="entry name" value="Rieske_Fe-S_prot"/>
</dbReference>
<accession>A0ABD5S3K5</accession>
<dbReference type="InterPro" id="IPR017941">
    <property type="entry name" value="Rieske_2Fe-2S"/>
</dbReference>
<keyword evidence="2" id="KW-0479">Metal-binding</keyword>
<evidence type="ECO:0000313" key="9">
    <source>
        <dbReference type="Proteomes" id="UP001596328"/>
    </source>
</evidence>
<dbReference type="PRINTS" id="PR00162">
    <property type="entry name" value="RIESKE"/>
</dbReference>
<comment type="caution">
    <text evidence="8">The sequence shown here is derived from an EMBL/GenBank/DDBJ whole genome shotgun (WGS) entry which is preliminary data.</text>
</comment>
<dbReference type="Proteomes" id="UP001596328">
    <property type="component" value="Unassembled WGS sequence"/>
</dbReference>
<evidence type="ECO:0000259" key="7">
    <source>
        <dbReference type="PROSITE" id="PS51296"/>
    </source>
</evidence>
<dbReference type="GO" id="GO:0051537">
    <property type="term" value="F:2 iron, 2 sulfur cluster binding"/>
    <property type="evidence" value="ECO:0007669"/>
    <property type="project" value="UniProtKB-KW"/>
</dbReference>
<evidence type="ECO:0000256" key="6">
    <source>
        <dbReference type="ARBA" id="ARBA00034078"/>
    </source>
</evidence>
<dbReference type="PANTHER" id="PTHR10134">
    <property type="entry name" value="CYTOCHROME B-C1 COMPLEX SUBUNIT RIESKE, MITOCHONDRIAL"/>
    <property type="match status" value="1"/>
</dbReference>
<dbReference type="InterPro" id="IPR036922">
    <property type="entry name" value="Rieske_2Fe-2S_sf"/>
</dbReference>
<dbReference type="AlphaFoldDB" id="A0ABD5S3K5"/>
<dbReference type="GO" id="GO:0046872">
    <property type="term" value="F:metal ion binding"/>
    <property type="evidence" value="ECO:0007669"/>
    <property type="project" value="UniProtKB-KW"/>
</dbReference>
<organism evidence="8 9">
    <name type="scientific">Halobium palmae</name>
    <dbReference type="NCBI Taxonomy" id="1776492"/>
    <lineage>
        <taxon>Archaea</taxon>
        <taxon>Methanobacteriati</taxon>
        <taxon>Methanobacteriota</taxon>
        <taxon>Stenosarchaea group</taxon>
        <taxon>Halobacteria</taxon>
        <taxon>Halobacteriales</taxon>
        <taxon>Haloferacaceae</taxon>
        <taxon>Halobium</taxon>
    </lineage>
</organism>
<sequence>PSRFSTTAAGDLVEENADVAASFVGDWLTKPRAEELDLAPDEATVLREGSSVRGVYRDDGGDHHVVSAICPHMGCLVEWNDGDRTWDCPCHGSRFDYEGGVIDGPAVEDLPSSADGTD</sequence>
<dbReference type="InterPro" id="IPR005805">
    <property type="entry name" value="Rieske_Fe-S_prot_C"/>
</dbReference>
<keyword evidence="3" id="KW-0408">Iron</keyword>
<comment type="cofactor">
    <cofactor evidence="6">
        <name>[2Fe-2S] cluster</name>
        <dbReference type="ChEBI" id="CHEBI:190135"/>
    </cofactor>
</comment>
<feature type="domain" description="Rieske" evidence="7">
    <location>
        <begin position="30"/>
        <end position="118"/>
    </location>
</feature>
<evidence type="ECO:0000256" key="2">
    <source>
        <dbReference type="ARBA" id="ARBA00022723"/>
    </source>
</evidence>
<protein>
    <submittedName>
        <fullName evidence="8">Rieske 2Fe-2S domain-containing protein</fullName>
    </submittedName>
</protein>
<evidence type="ECO:0000256" key="5">
    <source>
        <dbReference type="ARBA" id="ARBA00023157"/>
    </source>
</evidence>
<evidence type="ECO:0000256" key="3">
    <source>
        <dbReference type="ARBA" id="ARBA00023004"/>
    </source>
</evidence>
<gene>
    <name evidence="8" type="ORF">ACFQE1_18065</name>
</gene>
<reference evidence="8 9" key="1">
    <citation type="journal article" date="2019" name="Int. J. Syst. Evol. Microbiol.">
        <title>The Global Catalogue of Microorganisms (GCM) 10K type strain sequencing project: providing services to taxonomists for standard genome sequencing and annotation.</title>
        <authorList>
            <consortium name="The Broad Institute Genomics Platform"/>
            <consortium name="The Broad Institute Genome Sequencing Center for Infectious Disease"/>
            <person name="Wu L."/>
            <person name="Ma J."/>
        </authorList>
    </citation>
    <scope>NUCLEOTIDE SEQUENCE [LARGE SCALE GENOMIC DNA]</scope>
    <source>
        <strain evidence="8 9">NBRC 111368</strain>
    </source>
</reference>
<dbReference type="Pfam" id="PF00355">
    <property type="entry name" value="Rieske"/>
    <property type="match status" value="1"/>
</dbReference>
<dbReference type="SUPFAM" id="SSF50022">
    <property type="entry name" value="ISP domain"/>
    <property type="match status" value="1"/>
</dbReference>
<name>A0ABD5S3K5_9EURY</name>
<keyword evidence="4" id="KW-0411">Iron-sulfur</keyword>
<dbReference type="Gene3D" id="2.102.10.10">
    <property type="entry name" value="Rieske [2Fe-2S] iron-sulphur domain"/>
    <property type="match status" value="1"/>
</dbReference>
<evidence type="ECO:0000256" key="1">
    <source>
        <dbReference type="ARBA" id="ARBA00022714"/>
    </source>
</evidence>
<keyword evidence="1" id="KW-0001">2Fe-2S</keyword>
<dbReference type="PROSITE" id="PS51296">
    <property type="entry name" value="RIESKE"/>
    <property type="match status" value="1"/>
</dbReference>